<keyword evidence="2" id="KW-1185">Reference proteome</keyword>
<evidence type="ECO:0000313" key="1">
    <source>
        <dbReference type="EMBL" id="BDI06353.1"/>
    </source>
</evidence>
<accession>A0ABM7YPD1</accession>
<protein>
    <recommendedName>
        <fullName evidence="3">ATP-binding protein</fullName>
    </recommendedName>
</protein>
<sequence length="467" mass="52318">MTYVPPAHAQALDADRCIVEGIRGAGKSFWWAALNSEPHRRHIARAFPDAHLSDAIIVKQGFGAASGSLDAPSQDVLAALLAKRFTPRTIWRAVVARQLDFQKPFPRIGARGIEPWEARTAWVRDNPESFDEMLMACDRGLSERTQRILILFDALDRLAETWQEIRPLAKGLFQVTQDLRSTRNIRLKLFVRPDMLEDKMITGFPDASKLLGRRASLTWRKVDLYALFFQCAGNASTGGTVFRKLSGDILGNRRWSQTDGIWTLPADLRSDEKVQEKVFEAIAGTVMSASPTGLKRGKPYKWVVNHLQDGRDQVSPRSFCEALRLAAQRSRDDFEDSDLPLHYKALQAGVQAASRVRVDELVNEDYPWIQLVMDPLHGNLSVPCPPQDIMNLWLQGGVIDSLTEHLNSGGAAVKLPPQHLDEREEGVLRDLTELGLMQTLSDGRIQMPDVYRIAFGLGRRGGVKPLK</sequence>
<dbReference type="EMBL" id="AP025730">
    <property type="protein sequence ID" value="BDI06353.1"/>
    <property type="molecule type" value="Genomic_DNA"/>
</dbReference>
<organism evidence="1 2">
    <name type="scientific">Sphaerotilus microaerophilus</name>
    <dbReference type="NCBI Taxonomy" id="2914710"/>
    <lineage>
        <taxon>Bacteria</taxon>
        <taxon>Pseudomonadati</taxon>
        <taxon>Pseudomonadota</taxon>
        <taxon>Betaproteobacteria</taxon>
        <taxon>Burkholderiales</taxon>
        <taxon>Sphaerotilaceae</taxon>
        <taxon>Sphaerotilus</taxon>
    </lineage>
</organism>
<gene>
    <name evidence="1" type="ORF">CATMQ487_33230</name>
</gene>
<proteinExistence type="predicted"/>
<dbReference type="Proteomes" id="UP001057498">
    <property type="component" value="Chromosome"/>
</dbReference>
<name>A0ABM7YPD1_9BURK</name>
<reference evidence="1" key="1">
    <citation type="submission" date="2022-04" db="EMBL/GenBank/DDBJ databases">
        <title>Whole genome sequence of Sphaerotilus sp. FB-5.</title>
        <authorList>
            <person name="Takeda M."/>
            <person name="Narihara S."/>
            <person name="Akimoto M."/>
            <person name="Akimoto R."/>
            <person name="Nishiyashiki S."/>
            <person name="Murakami T."/>
        </authorList>
    </citation>
    <scope>NUCLEOTIDE SEQUENCE</scope>
    <source>
        <strain evidence="1">FB-5</strain>
    </source>
</reference>
<evidence type="ECO:0000313" key="2">
    <source>
        <dbReference type="Proteomes" id="UP001057498"/>
    </source>
</evidence>
<dbReference type="RefSeq" id="WP_251969633.1">
    <property type="nucleotide sequence ID" value="NZ_AP025730.1"/>
</dbReference>
<evidence type="ECO:0008006" key="3">
    <source>
        <dbReference type="Google" id="ProtNLM"/>
    </source>
</evidence>